<keyword evidence="12" id="KW-1185">Reference proteome</keyword>
<feature type="domain" description="C2H2-type" evidence="11">
    <location>
        <begin position="381"/>
        <end position="408"/>
    </location>
</feature>
<dbReference type="OrthoDB" id="427030at2759"/>
<organism evidence="12 13">
    <name type="scientific">Frankliniella occidentalis</name>
    <name type="common">Western flower thrips</name>
    <name type="synonym">Euthrips occidentalis</name>
    <dbReference type="NCBI Taxonomy" id="133901"/>
    <lineage>
        <taxon>Eukaryota</taxon>
        <taxon>Metazoa</taxon>
        <taxon>Ecdysozoa</taxon>
        <taxon>Arthropoda</taxon>
        <taxon>Hexapoda</taxon>
        <taxon>Insecta</taxon>
        <taxon>Pterygota</taxon>
        <taxon>Neoptera</taxon>
        <taxon>Paraneoptera</taxon>
        <taxon>Thysanoptera</taxon>
        <taxon>Terebrantia</taxon>
        <taxon>Thripoidea</taxon>
        <taxon>Thripidae</taxon>
        <taxon>Frankliniella</taxon>
    </lineage>
</organism>
<name>A0A6J1S163_FRAOC</name>
<dbReference type="PROSITE" id="PS00028">
    <property type="entry name" value="ZINC_FINGER_C2H2_1"/>
    <property type="match status" value="10"/>
</dbReference>
<evidence type="ECO:0000313" key="13">
    <source>
        <dbReference type="RefSeq" id="XP_026274899.1"/>
    </source>
</evidence>
<keyword evidence="6" id="KW-0805">Transcription regulation</keyword>
<keyword evidence="5" id="KW-0862">Zinc</keyword>
<evidence type="ECO:0000256" key="2">
    <source>
        <dbReference type="ARBA" id="ARBA00022723"/>
    </source>
</evidence>
<dbReference type="PROSITE" id="PS50157">
    <property type="entry name" value="ZINC_FINGER_C2H2_2"/>
    <property type="match status" value="10"/>
</dbReference>
<feature type="domain" description="C2H2-type" evidence="11">
    <location>
        <begin position="602"/>
        <end position="629"/>
    </location>
</feature>
<evidence type="ECO:0000256" key="7">
    <source>
        <dbReference type="ARBA" id="ARBA00023125"/>
    </source>
</evidence>
<dbReference type="GO" id="GO:0006357">
    <property type="term" value="P:regulation of transcription by RNA polymerase II"/>
    <property type="evidence" value="ECO:0007669"/>
    <property type="project" value="UniProtKB-ARBA"/>
</dbReference>
<protein>
    <submittedName>
        <fullName evidence="13">Zinc finger protein 184</fullName>
    </submittedName>
</protein>
<evidence type="ECO:0000256" key="10">
    <source>
        <dbReference type="PROSITE-ProRule" id="PRU00042"/>
    </source>
</evidence>
<evidence type="ECO:0000259" key="11">
    <source>
        <dbReference type="PROSITE" id="PS50157"/>
    </source>
</evidence>
<dbReference type="InterPro" id="IPR036236">
    <property type="entry name" value="Znf_C2H2_sf"/>
</dbReference>
<dbReference type="FunFam" id="3.30.160.60:FF:000744">
    <property type="entry name" value="zinc finger E-box-binding homeobox 1"/>
    <property type="match status" value="1"/>
</dbReference>
<dbReference type="Pfam" id="PF13912">
    <property type="entry name" value="zf-C2H2_6"/>
    <property type="match status" value="1"/>
</dbReference>
<dbReference type="Proteomes" id="UP000504606">
    <property type="component" value="Unplaced"/>
</dbReference>
<dbReference type="AlphaFoldDB" id="A0A6J1S163"/>
<evidence type="ECO:0000256" key="6">
    <source>
        <dbReference type="ARBA" id="ARBA00023015"/>
    </source>
</evidence>
<dbReference type="GO" id="GO:0005634">
    <property type="term" value="C:nucleus"/>
    <property type="evidence" value="ECO:0007669"/>
    <property type="project" value="UniProtKB-SubCell"/>
</dbReference>
<dbReference type="GO" id="GO:0008270">
    <property type="term" value="F:zinc ion binding"/>
    <property type="evidence" value="ECO:0007669"/>
    <property type="project" value="UniProtKB-KW"/>
</dbReference>
<dbReference type="FunFam" id="3.30.160.60:FF:000340">
    <property type="entry name" value="zinc finger protein 473 isoform X1"/>
    <property type="match status" value="1"/>
</dbReference>
<keyword evidence="9" id="KW-0539">Nucleus</keyword>
<feature type="domain" description="C2H2-type" evidence="11">
    <location>
        <begin position="574"/>
        <end position="601"/>
    </location>
</feature>
<evidence type="ECO:0000256" key="8">
    <source>
        <dbReference type="ARBA" id="ARBA00023163"/>
    </source>
</evidence>
<evidence type="ECO:0000256" key="4">
    <source>
        <dbReference type="ARBA" id="ARBA00022771"/>
    </source>
</evidence>
<evidence type="ECO:0000256" key="5">
    <source>
        <dbReference type="ARBA" id="ARBA00022833"/>
    </source>
</evidence>
<feature type="domain" description="C2H2-type" evidence="11">
    <location>
        <begin position="463"/>
        <end position="490"/>
    </location>
</feature>
<dbReference type="GeneID" id="113204098"/>
<gene>
    <name evidence="13" type="primary">LOC113204098</name>
</gene>
<feature type="domain" description="C2H2-type" evidence="11">
    <location>
        <begin position="491"/>
        <end position="518"/>
    </location>
</feature>
<dbReference type="InterPro" id="IPR013087">
    <property type="entry name" value="Znf_C2H2_type"/>
</dbReference>
<feature type="domain" description="C2H2-type" evidence="11">
    <location>
        <begin position="518"/>
        <end position="545"/>
    </location>
</feature>
<dbReference type="RefSeq" id="XP_026274899.1">
    <property type="nucleotide sequence ID" value="XM_026419114.2"/>
</dbReference>
<feature type="domain" description="C2H2-type" evidence="11">
    <location>
        <begin position="353"/>
        <end position="380"/>
    </location>
</feature>
<keyword evidence="7" id="KW-0238">DNA-binding</keyword>
<feature type="domain" description="C2H2-type" evidence="11">
    <location>
        <begin position="435"/>
        <end position="462"/>
    </location>
</feature>
<dbReference type="Gene3D" id="3.30.160.60">
    <property type="entry name" value="Classic Zinc Finger"/>
    <property type="match status" value="10"/>
</dbReference>
<keyword evidence="4 10" id="KW-0863">Zinc-finger</keyword>
<dbReference type="FunFam" id="3.30.160.60:FF:000710">
    <property type="entry name" value="Zinc finger protein 768"/>
    <property type="match status" value="1"/>
</dbReference>
<evidence type="ECO:0000313" key="12">
    <source>
        <dbReference type="Proteomes" id="UP000504606"/>
    </source>
</evidence>
<dbReference type="SMART" id="SM00355">
    <property type="entry name" value="ZnF_C2H2"/>
    <property type="match status" value="10"/>
</dbReference>
<dbReference type="PANTHER" id="PTHR16515:SF49">
    <property type="entry name" value="GASTRULA ZINC FINGER PROTEIN XLCGF49.1-LIKE-RELATED"/>
    <property type="match status" value="1"/>
</dbReference>
<feature type="domain" description="C2H2-type" evidence="11">
    <location>
        <begin position="407"/>
        <end position="434"/>
    </location>
</feature>
<sequence>MDQPSDIKEELQLADTQQPLIVMVTSAEQGQDVQVEQSTDHQNQADINQAEDLQAAIQRGNITWATVDDTTRLDGASVVSLAGHEGSVIVLGKMQDGQIITRGDDGQDILLMVELKYKDVLLQDIPGQNQIQTKTEAVHLQPQTITYASPKTRVINYVTDPQSNGLIKAPQQLSFTSDAHDISTNTHTVAFTDDQITIGKTHLLAYDAQGNAQAIPYPNVQPLTLAKGQTISYISDGSTLPSTSHYTDGSTVLAKDQSLTFSTASTSLGPNAHVISFVPDATLGRSQILEYTTDDISEPKNPSFSNVDNASSIKMESIVFEDSLSETLTETITGDLPENSNVTTTEVDSLKPFPCTSCPKRFMRRTNLRAHMAQHNSARPHTCETCGKSFAMRWDLTLHSRLHTNLYQCDICGKSFSGKGKLERHRRVHSGERPFSCETCSKAFSDKHNLEAHIKTHSEERPYTCTVCARSFRSRSHLRAHRRVHTQDTPFTCHLCGKSFKWKANLNLHLKVHNGERVKCDGCGREFARRGDLVRHRRSHEGLRPHACTLCPRTYADRAALNKHLKSHQEHRPFTCDICNKSFHFLWYLNAHKKMHLEVKRHKCHICDKEFSKRGSLTTHLKVHNANSLEDDRPDSTVGISGAESNSLEADDVLHSSSLNVPGMKVEVALEDLKVNLNDVAGLNSNSSDAVAELTSLDVIMPDSVVDSSLSNEANM</sequence>
<evidence type="ECO:0000256" key="9">
    <source>
        <dbReference type="ARBA" id="ARBA00023242"/>
    </source>
</evidence>
<comment type="subcellular location">
    <subcellularLocation>
        <location evidence="1">Nucleus</location>
    </subcellularLocation>
</comment>
<evidence type="ECO:0000256" key="3">
    <source>
        <dbReference type="ARBA" id="ARBA00022737"/>
    </source>
</evidence>
<dbReference type="KEGG" id="foc:113204098"/>
<proteinExistence type="predicted"/>
<keyword evidence="2" id="KW-0479">Metal-binding</keyword>
<evidence type="ECO:0000256" key="1">
    <source>
        <dbReference type="ARBA" id="ARBA00004123"/>
    </source>
</evidence>
<accession>A0A6J1S163</accession>
<dbReference type="FunFam" id="3.30.160.60:FF:000100">
    <property type="entry name" value="Zinc finger 45-like"/>
    <property type="match status" value="1"/>
</dbReference>
<dbReference type="SUPFAM" id="SSF57667">
    <property type="entry name" value="beta-beta-alpha zinc fingers"/>
    <property type="match status" value="5"/>
</dbReference>
<keyword evidence="3" id="KW-0677">Repeat</keyword>
<reference evidence="13" key="1">
    <citation type="submission" date="2025-08" db="UniProtKB">
        <authorList>
            <consortium name="RefSeq"/>
        </authorList>
    </citation>
    <scope>IDENTIFICATION</scope>
    <source>
        <tissue evidence="13">Whole organism</tissue>
    </source>
</reference>
<dbReference type="PANTHER" id="PTHR16515">
    <property type="entry name" value="PR DOMAIN ZINC FINGER PROTEIN"/>
    <property type="match status" value="1"/>
</dbReference>
<dbReference type="Pfam" id="PF00096">
    <property type="entry name" value="zf-C2H2"/>
    <property type="match status" value="9"/>
</dbReference>
<dbReference type="GO" id="GO:0003677">
    <property type="term" value="F:DNA binding"/>
    <property type="evidence" value="ECO:0007669"/>
    <property type="project" value="UniProtKB-KW"/>
</dbReference>
<feature type="domain" description="C2H2-type" evidence="11">
    <location>
        <begin position="546"/>
        <end position="573"/>
    </location>
</feature>
<dbReference type="FunFam" id="3.30.160.60:FF:000161">
    <property type="entry name" value="Zinc finger protein 366"/>
    <property type="match status" value="1"/>
</dbReference>
<keyword evidence="8" id="KW-0804">Transcription</keyword>
<dbReference type="FunFam" id="3.30.160.60:FF:001289">
    <property type="entry name" value="Zinc finger protein 574"/>
    <property type="match status" value="1"/>
</dbReference>
<dbReference type="InterPro" id="IPR050331">
    <property type="entry name" value="Zinc_finger"/>
</dbReference>